<evidence type="ECO:0000256" key="8">
    <source>
        <dbReference type="SAM" id="MobiDB-lite"/>
    </source>
</evidence>
<dbReference type="HOGENOM" id="CLU_036879_1_1_4"/>
<dbReference type="PANTHER" id="PTHR30465:SF66">
    <property type="entry name" value="INNER MEMBRANE ABC TRANSPORTER PERMEASE PROTEIN YEJB"/>
    <property type="match status" value="1"/>
</dbReference>
<dbReference type="EMBL" id="CP000124">
    <property type="protein sequence ID" value="ABA49452.1"/>
    <property type="molecule type" value="Genomic_DNA"/>
</dbReference>
<evidence type="ECO:0000256" key="3">
    <source>
        <dbReference type="ARBA" id="ARBA00022475"/>
    </source>
</evidence>
<evidence type="ECO:0000256" key="7">
    <source>
        <dbReference type="RuleBase" id="RU363032"/>
    </source>
</evidence>
<keyword evidence="5 7" id="KW-1133">Transmembrane helix</keyword>
<accession>Q3JQY2</accession>
<dbReference type="EnsemblBacteria" id="ABA49452">
    <property type="protein sequence ID" value="ABA49452"/>
    <property type="gene ID" value="BURPS1710b_2634"/>
</dbReference>
<keyword evidence="2 7" id="KW-0813">Transport</keyword>
<evidence type="ECO:0000313" key="11">
    <source>
        <dbReference type="Proteomes" id="UP000002700"/>
    </source>
</evidence>
<keyword evidence="4 7" id="KW-0812">Transmembrane</keyword>
<dbReference type="Pfam" id="PF00528">
    <property type="entry name" value="BPD_transp_1"/>
    <property type="match status" value="1"/>
</dbReference>
<feature type="transmembrane region" description="Helical" evidence="7">
    <location>
        <begin position="418"/>
        <end position="444"/>
    </location>
</feature>
<evidence type="ECO:0000256" key="4">
    <source>
        <dbReference type="ARBA" id="ARBA00022692"/>
    </source>
</evidence>
<dbReference type="InterPro" id="IPR000515">
    <property type="entry name" value="MetI-like"/>
</dbReference>
<dbReference type="Gene3D" id="1.10.3720.10">
    <property type="entry name" value="MetI-like"/>
    <property type="match status" value="1"/>
</dbReference>
<comment type="similarity">
    <text evidence="7">Belongs to the binding-protein-dependent transport system permease family.</text>
</comment>
<dbReference type="GO" id="GO:0055085">
    <property type="term" value="P:transmembrane transport"/>
    <property type="evidence" value="ECO:0007669"/>
    <property type="project" value="InterPro"/>
</dbReference>
<keyword evidence="6 7" id="KW-0472">Membrane</keyword>
<dbReference type="CDD" id="cd06261">
    <property type="entry name" value="TM_PBP2"/>
    <property type="match status" value="1"/>
</dbReference>
<keyword evidence="3" id="KW-1003">Cell membrane</keyword>
<dbReference type="PROSITE" id="PS50928">
    <property type="entry name" value="ABC_TM1"/>
    <property type="match status" value="1"/>
</dbReference>
<dbReference type="GO" id="GO:0042884">
    <property type="term" value="P:microcin transport"/>
    <property type="evidence" value="ECO:0007669"/>
    <property type="project" value="TreeGrafter"/>
</dbReference>
<gene>
    <name evidence="10" type="ordered locus">BURPS1710b_2634</name>
</gene>
<dbReference type="AlphaFoldDB" id="Q3JQY2"/>
<organism evidence="10 11">
    <name type="scientific">Burkholderia pseudomallei (strain 1710b)</name>
    <dbReference type="NCBI Taxonomy" id="320372"/>
    <lineage>
        <taxon>Bacteria</taxon>
        <taxon>Pseudomonadati</taxon>
        <taxon>Pseudomonadota</taxon>
        <taxon>Betaproteobacteria</taxon>
        <taxon>Burkholderiales</taxon>
        <taxon>Burkholderiaceae</taxon>
        <taxon>Burkholderia</taxon>
        <taxon>pseudomallei group</taxon>
    </lineage>
</organism>
<feature type="transmembrane region" description="Helical" evidence="7">
    <location>
        <begin position="257"/>
        <end position="282"/>
    </location>
</feature>
<sequence>MVQRRAPDRVQAHARLPVGAAAVLFGGRLGRLDVVGEARAWRVRALARRARPGRGGQAAARPARVPCAPRAVRSARQARRKTRRQARAGGRPFSAAPIEETVRTRPNAPMWSYILKRLLLMIPTLVGVLTITFAVIQFVPGGPVEQAVQELRKGAERGGAPFGMRSYTGVDAQQLAQLKALYGFDKPPVERYWLMLERFARFDLGDSYFHHQSVWSLVVSKLPVSISIGVWTFLLTYLISVPLGIAKAVSNGSPFDFATSLVVLVGYAIPGFVLGVLLLVLFGGGSFWQIFPLRGLTSDNFAQLTLAGKIADYLWHIALPIIASVVGSFAVITMLTKNAFLDEIRKQYVLTARAKGLAERTVLGKHVFRNALLPLVVGFPAAFIGAFFTGSLLIETLFSLDGLGLLSYESVIRRDYPVVLGTLYIFTLIGLATKLVSDLCYVWVDPRVQFEQLER</sequence>
<evidence type="ECO:0000256" key="6">
    <source>
        <dbReference type="ARBA" id="ARBA00023136"/>
    </source>
</evidence>
<feature type="transmembrane region" description="Helical" evidence="7">
    <location>
        <begin position="372"/>
        <end position="398"/>
    </location>
</feature>
<name>Q3JQY2_BURP1</name>
<feature type="domain" description="ABC transmembrane type-1" evidence="9">
    <location>
        <begin position="222"/>
        <end position="437"/>
    </location>
</feature>
<feature type="compositionally biased region" description="Low complexity" evidence="8">
    <location>
        <begin position="57"/>
        <end position="75"/>
    </location>
</feature>
<dbReference type="Proteomes" id="UP000002700">
    <property type="component" value="Chromosome I"/>
</dbReference>
<comment type="subcellular location">
    <subcellularLocation>
        <location evidence="1 7">Cell membrane</location>
        <topology evidence="1 7">Multi-pass membrane protein</topology>
    </subcellularLocation>
</comment>
<dbReference type="KEGG" id="bpm:BURPS1710b_2634"/>
<evidence type="ECO:0000259" key="9">
    <source>
        <dbReference type="PROSITE" id="PS50928"/>
    </source>
</evidence>
<feature type="transmembrane region" description="Helical" evidence="7">
    <location>
        <begin position="118"/>
        <end position="139"/>
    </location>
</feature>
<evidence type="ECO:0000256" key="1">
    <source>
        <dbReference type="ARBA" id="ARBA00004651"/>
    </source>
</evidence>
<evidence type="ECO:0000313" key="10">
    <source>
        <dbReference type="EMBL" id="ABA49452.1"/>
    </source>
</evidence>
<dbReference type="InterPro" id="IPR035906">
    <property type="entry name" value="MetI-like_sf"/>
</dbReference>
<dbReference type="GO" id="GO:0005886">
    <property type="term" value="C:plasma membrane"/>
    <property type="evidence" value="ECO:0007669"/>
    <property type="project" value="UniProtKB-SubCell"/>
</dbReference>
<feature type="transmembrane region" description="Helical" evidence="7">
    <location>
        <begin position="224"/>
        <end position="245"/>
    </location>
</feature>
<reference evidence="10 11" key="1">
    <citation type="submission" date="2005-09" db="EMBL/GenBank/DDBJ databases">
        <authorList>
            <person name="Woods D.E."/>
            <person name="Nierman W.C."/>
        </authorList>
    </citation>
    <scope>NUCLEOTIDE SEQUENCE [LARGE SCALE GENOMIC DNA]</scope>
    <source>
        <strain evidence="10 11">1710b</strain>
    </source>
</reference>
<evidence type="ECO:0000256" key="5">
    <source>
        <dbReference type="ARBA" id="ARBA00022989"/>
    </source>
</evidence>
<dbReference type="PANTHER" id="PTHR30465">
    <property type="entry name" value="INNER MEMBRANE ABC TRANSPORTER"/>
    <property type="match status" value="1"/>
</dbReference>
<proteinExistence type="inferred from homology"/>
<protein>
    <submittedName>
        <fullName evidence="10">Putative ABC transport system, membrane protein</fullName>
    </submittedName>
</protein>
<feature type="transmembrane region" description="Helical" evidence="7">
    <location>
        <begin position="313"/>
        <end position="336"/>
    </location>
</feature>
<feature type="compositionally biased region" description="Basic residues" evidence="8">
    <location>
        <begin position="76"/>
        <end position="86"/>
    </location>
</feature>
<dbReference type="SUPFAM" id="SSF161098">
    <property type="entry name" value="MetI-like"/>
    <property type="match status" value="1"/>
</dbReference>
<evidence type="ECO:0000256" key="2">
    <source>
        <dbReference type="ARBA" id="ARBA00022448"/>
    </source>
</evidence>
<feature type="region of interest" description="Disordered" evidence="8">
    <location>
        <begin position="53"/>
        <end position="93"/>
    </location>
</feature>